<feature type="domain" description="AMP-dependent synthetase/ligase" evidence="3">
    <location>
        <begin position="11"/>
        <end position="358"/>
    </location>
</feature>
<evidence type="ECO:0000256" key="2">
    <source>
        <dbReference type="ARBA" id="ARBA00022598"/>
    </source>
</evidence>
<dbReference type="InterPro" id="IPR042099">
    <property type="entry name" value="ANL_N_sf"/>
</dbReference>
<dbReference type="PROSITE" id="PS00455">
    <property type="entry name" value="AMP_BINDING"/>
    <property type="match status" value="1"/>
</dbReference>
<comment type="similarity">
    <text evidence="1">Belongs to the ATP-dependent AMP-binding enzyme family.</text>
</comment>
<dbReference type="PANTHER" id="PTHR43201">
    <property type="entry name" value="ACYL-COA SYNTHETASE"/>
    <property type="match status" value="1"/>
</dbReference>
<reference evidence="5 6" key="1">
    <citation type="submission" date="2018-07" db="EMBL/GenBank/DDBJ databases">
        <title>Thalassococcus profundi sp. nov., a marine bacterium isolated from deep seawater of Okinawa Trough.</title>
        <authorList>
            <person name="Yu M."/>
        </authorList>
    </citation>
    <scope>NUCLEOTIDE SEQUENCE [LARGE SCALE GENOMIC DNA]</scope>
    <source>
        <strain evidence="5 6">WRAS1</strain>
    </source>
</reference>
<evidence type="ECO:0000313" key="5">
    <source>
        <dbReference type="EMBL" id="RDD65771.1"/>
    </source>
</evidence>
<dbReference type="GO" id="GO:0031956">
    <property type="term" value="F:medium-chain fatty acid-CoA ligase activity"/>
    <property type="evidence" value="ECO:0007669"/>
    <property type="project" value="TreeGrafter"/>
</dbReference>
<name>A0A369TKA6_9RHOB</name>
<evidence type="ECO:0000256" key="1">
    <source>
        <dbReference type="ARBA" id="ARBA00006432"/>
    </source>
</evidence>
<evidence type="ECO:0000259" key="4">
    <source>
        <dbReference type="Pfam" id="PF13193"/>
    </source>
</evidence>
<feature type="domain" description="AMP-binding enzyme C-terminal" evidence="4">
    <location>
        <begin position="409"/>
        <end position="481"/>
    </location>
</feature>
<dbReference type="GO" id="GO:0006631">
    <property type="term" value="P:fatty acid metabolic process"/>
    <property type="evidence" value="ECO:0007669"/>
    <property type="project" value="TreeGrafter"/>
</dbReference>
<dbReference type="EMBL" id="QPMK01000009">
    <property type="protein sequence ID" value="RDD65771.1"/>
    <property type="molecule type" value="Genomic_DNA"/>
</dbReference>
<comment type="caution">
    <text evidence="5">The sequence shown here is derived from an EMBL/GenBank/DDBJ whole genome shotgun (WGS) entry which is preliminary data.</text>
</comment>
<dbReference type="Gene3D" id="3.40.50.12780">
    <property type="entry name" value="N-terminal domain of ligase-like"/>
    <property type="match status" value="1"/>
</dbReference>
<dbReference type="RefSeq" id="WP_114511336.1">
    <property type="nucleotide sequence ID" value="NZ_QPMK01000009.1"/>
</dbReference>
<dbReference type="Pfam" id="PF00501">
    <property type="entry name" value="AMP-binding"/>
    <property type="match status" value="1"/>
</dbReference>
<accession>A0A369TKA6</accession>
<organism evidence="5 6">
    <name type="scientific">Thalassococcus profundi</name>
    <dbReference type="NCBI Taxonomy" id="2282382"/>
    <lineage>
        <taxon>Bacteria</taxon>
        <taxon>Pseudomonadati</taxon>
        <taxon>Pseudomonadota</taxon>
        <taxon>Alphaproteobacteria</taxon>
        <taxon>Rhodobacterales</taxon>
        <taxon>Roseobacteraceae</taxon>
        <taxon>Thalassococcus</taxon>
    </lineage>
</organism>
<evidence type="ECO:0000259" key="3">
    <source>
        <dbReference type="Pfam" id="PF00501"/>
    </source>
</evidence>
<dbReference type="SUPFAM" id="SSF56801">
    <property type="entry name" value="Acetyl-CoA synthetase-like"/>
    <property type="match status" value="1"/>
</dbReference>
<dbReference type="InterPro" id="IPR020845">
    <property type="entry name" value="AMP-binding_CS"/>
</dbReference>
<dbReference type="InterPro" id="IPR000873">
    <property type="entry name" value="AMP-dep_synth/lig_dom"/>
</dbReference>
<dbReference type="InterPro" id="IPR025110">
    <property type="entry name" value="AMP-bd_C"/>
</dbReference>
<evidence type="ECO:0000313" key="6">
    <source>
        <dbReference type="Proteomes" id="UP000253977"/>
    </source>
</evidence>
<dbReference type="PANTHER" id="PTHR43201:SF5">
    <property type="entry name" value="MEDIUM-CHAIN ACYL-COA LIGASE ACSF2, MITOCHONDRIAL"/>
    <property type="match status" value="1"/>
</dbReference>
<sequence>MNDFTRIHRMLDRQAEQRPDAVAVIDGDGRAVTWAEYATLSHSKANQLAEAGIAAGDRVMIVAENCLEVAVVLMACSRIGAIAVPVNARMSAVELARIQAHADPKLVLYTIGASKEAAAHADAAGAGPELCGCDALYGQRFAAGAAEPLAGTAVLLYTTGTTGDPKGVMLSHGNLIFAARASATLRDLTPADQVYGALPLTHVFGLASMLMASAFAGATVQLAARFSAEALYEALRAGATVVPAVPQMHALLMAYAAEHGHTRLDSARLRYVSSGAAPLDPAWKRKAEAFYGIPLQNGYGMTESTAGVSGTRNAIGDPDTSVGPPLPGVEVRLDTSVGTAEGVGEVQTRGPHVMQGYFRNPQATAQAMTGDGFLRTGDLGRIDDVGRLHIVGRAKELIIRGGFNVYPPEVEAALNDHPAVVQCAVIGRARDGNEDVLAFVQCRGTVTPDELRDFAARTLSAYKRPSRIYIVDVLPAAATGKILKHKLLSHFAGLLSD</sequence>
<dbReference type="InterPro" id="IPR045851">
    <property type="entry name" value="AMP-bd_C_sf"/>
</dbReference>
<keyword evidence="2 5" id="KW-0436">Ligase</keyword>
<dbReference type="AlphaFoldDB" id="A0A369TKA6"/>
<protein>
    <submittedName>
        <fullName evidence="5">Long-chain fatty acid--CoA ligase</fullName>
    </submittedName>
</protein>
<dbReference type="Proteomes" id="UP000253977">
    <property type="component" value="Unassembled WGS sequence"/>
</dbReference>
<dbReference type="OrthoDB" id="9803968at2"/>
<gene>
    <name evidence="5" type="ORF">DU478_12650</name>
</gene>
<keyword evidence="6" id="KW-1185">Reference proteome</keyword>
<dbReference type="Gene3D" id="3.30.300.30">
    <property type="match status" value="1"/>
</dbReference>
<dbReference type="Pfam" id="PF13193">
    <property type="entry name" value="AMP-binding_C"/>
    <property type="match status" value="1"/>
</dbReference>
<proteinExistence type="inferred from homology"/>